<evidence type="ECO:0008006" key="5">
    <source>
        <dbReference type="Google" id="ProtNLM"/>
    </source>
</evidence>
<evidence type="ECO:0000313" key="4">
    <source>
        <dbReference type="Proteomes" id="UP000064967"/>
    </source>
</evidence>
<dbReference type="InterPro" id="IPR011042">
    <property type="entry name" value="6-blade_b-propeller_TolB-like"/>
</dbReference>
<dbReference type="AlphaFoldDB" id="A0A0K1PZ78"/>
<dbReference type="PROSITE" id="PS51257">
    <property type="entry name" value="PROKAR_LIPOPROTEIN"/>
    <property type="match status" value="1"/>
</dbReference>
<organism evidence="3 4">
    <name type="scientific">Labilithrix luteola</name>
    <dbReference type="NCBI Taxonomy" id="1391654"/>
    <lineage>
        <taxon>Bacteria</taxon>
        <taxon>Pseudomonadati</taxon>
        <taxon>Myxococcota</taxon>
        <taxon>Polyangia</taxon>
        <taxon>Polyangiales</taxon>
        <taxon>Labilitrichaceae</taxon>
        <taxon>Labilithrix</taxon>
    </lineage>
</organism>
<reference evidence="3 4" key="1">
    <citation type="submission" date="2015-08" db="EMBL/GenBank/DDBJ databases">
        <authorList>
            <person name="Babu N.S."/>
            <person name="Beckwith C.J."/>
            <person name="Beseler K.G."/>
            <person name="Brison A."/>
            <person name="Carone J.V."/>
            <person name="Caskin T.P."/>
            <person name="Diamond M."/>
            <person name="Durham M.E."/>
            <person name="Foxe J.M."/>
            <person name="Go M."/>
            <person name="Henderson B.A."/>
            <person name="Jones I.B."/>
            <person name="McGettigan J.A."/>
            <person name="Micheletti S.J."/>
            <person name="Nasrallah M.E."/>
            <person name="Ortiz D."/>
            <person name="Piller C.R."/>
            <person name="Privatt S.R."/>
            <person name="Schneider S.L."/>
            <person name="Sharp S."/>
            <person name="Smith T.C."/>
            <person name="Stanton J.D."/>
            <person name="Ullery H.E."/>
            <person name="Wilson R.J."/>
            <person name="Serrano M.G."/>
            <person name="Buck G."/>
            <person name="Lee V."/>
            <person name="Wang Y."/>
            <person name="Carvalho R."/>
            <person name="Voegtly L."/>
            <person name="Shi R."/>
            <person name="Duckworth R."/>
            <person name="Johnson A."/>
            <person name="Loviza R."/>
            <person name="Walstead R."/>
            <person name="Shah Z."/>
            <person name="Kiflezghi M."/>
            <person name="Wade K."/>
            <person name="Ball S.L."/>
            <person name="Bradley K.W."/>
            <person name="Asai D.J."/>
            <person name="Bowman C.A."/>
            <person name="Russell D.A."/>
            <person name="Pope W.H."/>
            <person name="Jacobs-Sera D."/>
            <person name="Hendrix R.W."/>
            <person name="Hatfull G.F."/>
        </authorList>
    </citation>
    <scope>NUCLEOTIDE SEQUENCE [LARGE SCALE GENOMIC DNA]</scope>
    <source>
        <strain evidence="3 4">DSM 27648</strain>
    </source>
</reference>
<feature type="compositionally biased region" description="Gly residues" evidence="1">
    <location>
        <begin position="37"/>
        <end position="67"/>
    </location>
</feature>
<dbReference type="Proteomes" id="UP000064967">
    <property type="component" value="Chromosome"/>
</dbReference>
<sequence length="785" mass="80835">MLDPIRRSLLLTASLLAAVSTFAACGSDSESEFKPTGGDGGQIDNGNGHGSFDPGGGTDDSGTGPGSTQGFDVQPSTLQTITVVAGQTTPTVVFDATLKGAPANVGWSIDRGDVGSIGAGPASTGVFTPSGKTGGLVTIIAGLNGQTIQRQVFVKLTGEQNGVNTSIPSQAAQVPANAAALGAGGGVGGVGGEGLGVAVTDPTITTALGAPTDGTAKSFKFLYPYDKTVFPRGLLAPLLQWSSSLGDADAIQIKLSTTSGSFSWTGTFGRPAILGAAGKFIRHPIPQDVWAMATNTAGGTLPDGSQDKLTVSLVVAKGGAAYGPITETWSIAPGRLAGTVYYNSYGTNLAKNSNDLDKNGRQYGAAVLGIREGATGPSVVAGPDSGINGAGCRVCHTVAQDGSRLVVQHGDNYAASSTYDLKNSNAETKLTGYDNLFGWAGLSPDGTMAFTNAADLAAGAPASRLYTFPPTSTTPLSVTGIPDNLKAGTPTFSPDGKHVSFDFISGAIGAATGNGTQLVAMDFDKTTLAFTNLRTLATMTGGKRAGFPSFFPTNDAVAFHYQIVSSNHRYNTWHQATSQIWWSDLATGTAKSLEQLNGGQPDGTNRYLPTGPSHATDEVLNYEPTVNPVASGGYIWVIFTSRRMYGNVATADAWQSDPRSYDMTDLTKITTKKLWVAAIDLNAAPGTDPSHPAFYLPAQELLAGNARGFWVLDPCRTDGTDCQSGDQCCNGFCQPSSGDPAKLVCSNKPPTATCSMVQEKCSADGDCCDKANKCVNGFCAQPGPH</sequence>
<proteinExistence type="predicted"/>
<evidence type="ECO:0000256" key="1">
    <source>
        <dbReference type="SAM" id="MobiDB-lite"/>
    </source>
</evidence>
<feature type="chain" id="PRO_5005466863" description="TolB protein" evidence="2">
    <location>
        <begin position="24"/>
        <end position="785"/>
    </location>
</feature>
<accession>A0A0K1PZ78</accession>
<keyword evidence="2" id="KW-0732">Signal</keyword>
<protein>
    <recommendedName>
        <fullName evidence="5">TolB protein</fullName>
    </recommendedName>
</protein>
<evidence type="ECO:0000256" key="2">
    <source>
        <dbReference type="SAM" id="SignalP"/>
    </source>
</evidence>
<dbReference type="SUPFAM" id="SSF82171">
    <property type="entry name" value="DPP6 N-terminal domain-like"/>
    <property type="match status" value="1"/>
</dbReference>
<feature type="signal peptide" evidence="2">
    <location>
        <begin position="1"/>
        <end position="23"/>
    </location>
</feature>
<name>A0A0K1PZ78_9BACT</name>
<dbReference type="OrthoDB" id="5513803at2"/>
<gene>
    <name evidence="3" type="ORF">AKJ09_05456</name>
</gene>
<dbReference type="Gene3D" id="2.120.10.30">
    <property type="entry name" value="TolB, C-terminal domain"/>
    <property type="match status" value="1"/>
</dbReference>
<dbReference type="KEGG" id="llu:AKJ09_05456"/>
<dbReference type="RefSeq" id="WP_146649833.1">
    <property type="nucleotide sequence ID" value="NZ_CP012333.1"/>
</dbReference>
<feature type="region of interest" description="Disordered" evidence="1">
    <location>
        <begin position="27"/>
        <end position="73"/>
    </location>
</feature>
<keyword evidence="4" id="KW-1185">Reference proteome</keyword>
<evidence type="ECO:0000313" key="3">
    <source>
        <dbReference type="EMBL" id="AKU98792.1"/>
    </source>
</evidence>
<dbReference type="EMBL" id="CP012333">
    <property type="protein sequence ID" value="AKU98792.1"/>
    <property type="molecule type" value="Genomic_DNA"/>
</dbReference>
<dbReference type="STRING" id="1391654.AKJ09_05456"/>